<dbReference type="STRING" id="306537.jk2009"/>
<sequence>MAPMSKNPLHNAFRPHRLSRAAGIRSAVWGTVFGTAGVLHFVKPEGFDRIVPEELPGTPRAWTLGSGAMEIALATSIAACSLKHEWRGALRSTIAPAAALFLVGVLPGNIKMAWDWRAKPQPARAIAFARVPLQLPMILSVAKLGA</sequence>
<dbReference type="HOGENOM" id="CLU_128738_1_0_11"/>
<keyword evidence="2" id="KW-1185">Reference proteome</keyword>
<dbReference type="PANTHER" id="PTHR36974:SF1">
    <property type="entry name" value="DOXX FAMILY MEMBRANE PROTEIN"/>
    <property type="match status" value="1"/>
</dbReference>
<gene>
    <name evidence="1" type="ordered locus">jk2009</name>
</gene>
<name>Q4JSL6_CORJK</name>
<dbReference type="KEGG" id="cjk:jk2009"/>
<evidence type="ECO:0000313" key="1">
    <source>
        <dbReference type="EMBL" id="CAI38191.1"/>
    </source>
</evidence>
<dbReference type="eggNOG" id="COG4270">
    <property type="taxonomic scope" value="Bacteria"/>
</dbReference>
<dbReference type="EMBL" id="CR931997">
    <property type="protein sequence ID" value="CAI38191.1"/>
    <property type="molecule type" value="Genomic_DNA"/>
</dbReference>
<dbReference type="PANTHER" id="PTHR36974">
    <property type="entry name" value="MEMBRANE PROTEIN-RELATED"/>
    <property type="match status" value="1"/>
</dbReference>
<dbReference type="Proteomes" id="UP000000545">
    <property type="component" value="Chromosome"/>
</dbReference>
<accession>Q4JSL6</accession>
<protein>
    <recommendedName>
        <fullName evidence="3">DoxX family membrane protein</fullName>
    </recommendedName>
</protein>
<dbReference type="AlphaFoldDB" id="Q4JSL6"/>
<evidence type="ECO:0000313" key="2">
    <source>
        <dbReference type="Proteomes" id="UP000000545"/>
    </source>
</evidence>
<organism evidence="1 2">
    <name type="scientific">Corynebacterium jeikeium (strain K411)</name>
    <dbReference type="NCBI Taxonomy" id="306537"/>
    <lineage>
        <taxon>Bacteria</taxon>
        <taxon>Bacillati</taxon>
        <taxon>Actinomycetota</taxon>
        <taxon>Actinomycetes</taxon>
        <taxon>Mycobacteriales</taxon>
        <taxon>Corynebacteriaceae</taxon>
        <taxon>Corynebacterium</taxon>
    </lineage>
</organism>
<evidence type="ECO:0008006" key="3">
    <source>
        <dbReference type="Google" id="ProtNLM"/>
    </source>
</evidence>
<reference evidence="1 2" key="1">
    <citation type="journal article" date="2005" name="J. Bacteriol.">
        <title>Complete genome sequence and analysis of the multiresistant nosocomial pathogen Corynebacterium jeikeium K411, a lipid-requiring bacterium of the human skin flora.</title>
        <authorList>
            <person name="Tauch A."/>
            <person name="Kaiser O."/>
            <person name="Hain T."/>
            <person name="Goesmann A."/>
            <person name="Weisshaar B."/>
            <person name="Albersmeier A."/>
            <person name="Bekel T."/>
            <person name="Bischoff N."/>
            <person name="Brune I."/>
            <person name="Chakraborty T."/>
            <person name="Kalinowski J."/>
            <person name="Meyer F."/>
            <person name="Rupp O."/>
            <person name="Schneiker S."/>
            <person name="Viehoever P."/>
            <person name="Puehler A."/>
        </authorList>
    </citation>
    <scope>NUCLEOTIDE SEQUENCE [LARGE SCALE GENOMIC DNA]</scope>
    <source>
        <strain evidence="1 2">K411</strain>
    </source>
</reference>
<proteinExistence type="predicted"/>